<evidence type="ECO:0000313" key="2">
    <source>
        <dbReference type="Proteomes" id="UP000596248"/>
    </source>
</evidence>
<name>A0ABX7FRL5_BRECH</name>
<dbReference type="RefSeq" id="WP_203354698.1">
    <property type="nucleotide sequence ID" value="NZ_CP069127.1"/>
</dbReference>
<keyword evidence="2" id="KW-1185">Reference proteome</keyword>
<sequence length="249" mass="27974">MLISTHLERYKHAILSLPTDATLTKADLLIDDFLMARDGRLETYYAPHNEYALPSAKVIILGITPGWNQMRIAMQAAKRSLEAGLSDEEVCRNAKHAASFVGSMRANLIDFLDTLELHRHLGISSCQELFQEHRDLLHTTSLLRFPVFVNGQNYNGNDPGLLTTPSLADAAMGFMQEELPIWERALLIPLGKGVESVLQVLEQEGKLEKQRCLWGFPHPSGANRHRHKQFAANLAGMKATIQDYFAQNR</sequence>
<organism evidence="1 2">
    <name type="scientific">Brevibacillus choshinensis</name>
    <dbReference type="NCBI Taxonomy" id="54911"/>
    <lineage>
        <taxon>Bacteria</taxon>
        <taxon>Bacillati</taxon>
        <taxon>Bacillota</taxon>
        <taxon>Bacilli</taxon>
        <taxon>Bacillales</taxon>
        <taxon>Paenibacillaceae</taxon>
        <taxon>Brevibacillus</taxon>
    </lineage>
</organism>
<dbReference type="Proteomes" id="UP000596248">
    <property type="component" value="Chromosome"/>
</dbReference>
<reference evidence="1 2" key="1">
    <citation type="submission" date="2021-01" db="EMBL/GenBank/DDBJ databases">
        <title>Identification of strong promoters based on the transcriptome of Brevibacillus choshinensis.</title>
        <authorList>
            <person name="Yao D."/>
            <person name="Zhang K."/>
            <person name="Wu J."/>
        </authorList>
    </citation>
    <scope>NUCLEOTIDE SEQUENCE [LARGE SCALE GENOMIC DNA]</scope>
    <source>
        <strain evidence="1 2">HPD31-SP3</strain>
    </source>
</reference>
<dbReference type="EMBL" id="CP069127">
    <property type="protein sequence ID" value="QRG67645.1"/>
    <property type="molecule type" value="Genomic_DNA"/>
</dbReference>
<proteinExistence type="predicted"/>
<evidence type="ECO:0008006" key="3">
    <source>
        <dbReference type="Google" id="ProtNLM"/>
    </source>
</evidence>
<dbReference type="InterPro" id="IPR036895">
    <property type="entry name" value="Uracil-DNA_glycosylase-like_sf"/>
</dbReference>
<dbReference type="SUPFAM" id="SSF52141">
    <property type="entry name" value="Uracil-DNA glycosylase-like"/>
    <property type="match status" value="1"/>
</dbReference>
<gene>
    <name evidence="1" type="ORF">JNE38_30215</name>
</gene>
<evidence type="ECO:0000313" key="1">
    <source>
        <dbReference type="EMBL" id="QRG67645.1"/>
    </source>
</evidence>
<protein>
    <recommendedName>
        <fullName evidence="3">Uracil-DNA glycosylase-like domain-containing protein</fullName>
    </recommendedName>
</protein>
<accession>A0ABX7FRL5</accession>